<feature type="transmembrane region" description="Helical" evidence="2">
    <location>
        <begin position="54"/>
        <end position="76"/>
    </location>
</feature>
<evidence type="ECO:0000256" key="1">
    <source>
        <dbReference type="SAM" id="Coils"/>
    </source>
</evidence>
<reference evidence="3 4" key="1">
    <citation type="journal article" date="2024" name="Chem. Sci.">
        <title>Discovery of megapolipeptins by genome mining of a Burkholderiales bacteria collection.</title>
        <authorList>
            <person name="Paulo B.S."/>
            <person name="Recchia M.J.J."/>
            <person name="Lee S."/>
            <person name="Fergusson C.H."/>
            <person name="Romanowski S.B."/>
            <person name="Hernandez A."/>
            <person name="Krull N."/>
            <person name="Liu D.Y."/>
            <person name="Cavanagh H."/>
            <person name="Bos A."/>
            <person name="Gray C.A."/>
            <person name="Murphy B.T."/>
            <person name="Linington R.G."/>
            <person name="Eustaquio A.S."/>
        </authorList>
    </citation>
    <scope>NUCLEOTIDE SEQUENCE [LARGE SCALE GENOMIC DNA]</scope>
    <source>
        <strain evidence="3 4">RL17-335-BIF-A</strain>
    </source>
</reference>
<keyword evidence="2" id="KW-0812">Transmembrane</keyword>
<protein>
    <recommendedName>
        <fullName evidence="5">Holin-X, holin superfamily III</fullName>
    </recommendedName>
</protein>
<gene>
    <name evidence="3" type="ORF">PQQ68_13420</name>
</gene>
<dbReference type="Proteomes" id="UP001629367">
    <property type="component" value="Unassembled WGS sequence"/>
</dbReference>
<proteinExistence type="predicted"/>
<dbReference type="RefSeq" id="WP_408212539.1">
    <property type="nucleotide sequence ID" value="NZ_JAQQBZ010000007.1"/>
</dbReference>
<comment type="caution">
    <text evidence="3">The sequence shown here is derived from an EMBL/GenBank/DDBJ whole genome shotgun (WGS) entry which is preliminary data.</text>
</comment>
<keyword evidence="2" id="KW-0472">Membrane</keyword>
<feature type="coiled-coil region" evidence="1">
    <location>
        <begin position="113"/>
        <end position="140"/>
    </location>
</feature>
<accession>A0ABW9D559</accession>
<name>A0ABW9D559_9BURK</name>
<organism evidence="3 4">
    <name type="scientific">Paraburkholderia dilworthii</name>
    <dbReference type="NCBI Taxonomy" id="948106"/>
    <lineage>
        <taxon>Bacteria</taxon>
        <taxon>Pseudomonadati</taxon>
        <taxon>Pseudomonadota</taxon>
        <taxon>Betaproteobacteria</taxon>
        <taxon>Burkholderiales</taxon>
        <taxon>Burkholderiaceae</taxon>
        <taxon>Paraburkholderia</taxon>
    </lineage>
</organism>
<keyword evidence="4" id="KW-1185">Reference proteome</keyword>
<evidence type="ECO:0000313" key="4">
    <source>
        <dbReference type="Proteomes" id="UP001629367"/>
    </source>
</evidence>
<keyword evidence="1" id="KW-0175">Coiled coil</keyword>
<dbReference type="EMBL" id="JAQQBZ010000007">
    <property type="protein sequence ID" value="MFM0594021.1"/>
    <property type="molecule type" value="Genomic_DNA"/>
</dbReference>
<evidence type="ECO:0000313" key="3">
    <source>
        <dbReference type="EMBL" id="MFM0594021.1"/>
    </source>
</evidence>
<keyword evidence="2" id="KW-1133">Transmembrane helix</keyword>
<evidence type="ECO:0000256" key="2">
    <source>
        <dbReference type="SAM" id="Phobius"/>
    </source>
</evidence>
<feature type="transmembrane region" description="Helical" evidence="2">
    <location>
        <begin position="88"/>
        <end position="109"/>
    </location>
</feature>
<sequence>MMNNSSIDPSMLLTPELRALARKDKYKHQRRATRRVLMRTTAAYRVSSTASVTAIAVAMAVCLAAVAAGFTLSFVVGPAAAGRWVDEPATFCCVEALLAAVAGTAAFLLHRRAARLQVRLNHATRALARARAKLAELRADTLEAA</sequence>
<evidence type="ECO:0008006" key="5">
    <source>
        <dbReference type="Google" id="ProtNLM"/>
    </source>
</evidence>